<dbReference type="Proteomes" id="UP000319525">
    <property type="component" value="Unassembled WGS sequence"/>
</dbReference>
<dbReference type="SUPFAM" id="SSF48008">
    <property type="entry name" value="GntR ligand-binding domain-like"/>
    <property type="match status" value="1"/>
</dbReference>
<dbReference type="SUPFAM" id="SSF46785">
    <property type="entry name" value="Winged helix' DNA-binding domain"/>
    <property type="match status" value="1"/>
</dbReference>
<keyword evidence="2" id="KW-0238">DNA-binding</keyword>
<dbReference type="Pfam" id="PF00392">
    <property type="entry name" value="GntR"/>
    <property type="match status" value="1"/>
</dbReference>
<dbReference type="InterPro" id="IPR000524">
    <property type="entry name" value="Tscrpt_reg_HTH_GntR"/>
</dbReference>
<evidence type="ECO:0000313" key="5">
    <source>
        <dbReference type="EMBL" id="GEB45491.1"/>
    </source>
</evidence>
<name>A0A4Y3QK73_MICTE</name>
<dbReference type="CDD" id="cd07377">
    <property type="entry name" value="WHTH_GntR"/>
    <property type="match status" value="1"/>
</dbReference>
<dbReference type="PANTHER" id="PTHR43537:SF24">
    <property type="entry name" value="GLUCONATE OPERON TRANSCRIPTIONAL REPRESSOR"/>
    <property type="match status" value="1"/>
</dbReference>
<evidence type="ECO:0000256" key="1">
    <source>
        <dbReference type="ARBA" id="ARBA00023015"/>
    </source>
</evidence>
<dbReference type="GO" id="GO:0003700">
    <property type="term" value="F:DNA-binding transcription factor activity"/>
    <property type="evidence" value="ECO:0007669"/>
    <property type="project" value="InterPro"/>
</dbReference>
<proteinExistence type="predicted"/>
<dbReference type="PRINTS" id="PR00035">
    <property type="entry name" value="HTHGNTR"/>
</dbReference>
<dbReference type="PROSITE" id="PS50949">
    <property type="entry name" value="HTH_GNTR"/>
    <property type="match status" value="1"/>
</dbReference>
<dbReference type="Gene3D" id="1.10.10.10">
    <property type="entry name" value="Winged helix-like DNA-binding domain superfamily/Winged helix DNA-binding domain"/>
    <property type="match status" value="1"/>
</dbReference>
<evidence type="ECO:0000313" key="6">
    <source>
        <dbReference type="Proteomes" id="UP000319525"/>
    </source>
</evidence>
<evidence type="ECO:0000256" key="2">
    <source>
        <dbReference type="ARBA" id="ARBA00023125"/>
    </source>
</evidence>
<gene>
    <name evidence="5" type="ORF">MTE01_14360</name>
</gene>
<dbReference type="GeneID" id="57144130"/>
<evidence type="ECO:0000256" key="3">
    <source>
        <dbReference type="ARBA" id="ARBA00023163"/>
    </source>
</evidence>
<sequence>MTDAPLDDLRRAVYRPVRSGNALEDTTARIVQTVRLGLVAPGESLPAERELAALYGVSRDTVREALKELSDAGWLETRRGRYGGTFVVDPVPRPSTPAVVSAAELSDVIALRGVLEPGAAWAAAARSLSAEERDVLWARHEAAALAEGEDYRRLDTLLHLTIAEFAGIPSLVPLVADNRARVNAWLDTFPLLPRNIEHSTSQHAAVVSAILAGRPDAAHAAMRDHLAGSEALLRGFLA</sequence>
<keyword evidence="1" id="KW-0805">Transcription regulation</keyword>
<dbReference type="EMBL" id="BJML01000003">
    <property type="protein sequence ID" value="GEB45491.1"/>
    <property type="molecule type" value="Genomic_DNA"/>
</dbReference>
<dbReference type="Gene3D" id="1.20.120.530">
    <property type="entry name" value="GntR ligand-binding domain-like"/>
    <property type="match status" value="1"/>
</dbReference>
<organism evidence="5 6">
    <name type="scientific">Microbacterium testaceum</name>
    <name type="common">Aureobacterium testaceum</name>
    <name type="synonym">Brevibacterium testaceum</name>
    <dbReference type="NCBI Taxonomy" id="2033"/>
    <lineage>
        <taxon>Bacteria</taxon>
        <taxon>Bacillati</taxon>
        <taxon>Actinomycetota</taxon>
        <taxon>Actinomycetes</taxon>
        <taxon>Micrococcales</taxon>
        <taxon>Microbacteriaceae</taxon>
        <taxon>Microbacterium</taxon>
    </lineage>
</organism>
<dbReference type="RefSeq" id="WP_103206851.1">
    <property type="nucleotide sequence ID" value="NZ_BJML01000003.1"/>
</dbReference>
<protein>
    <submittedName>
        <fullName evidence="5">GntR family transcriptional regulator</fullName>
    </submittedName>
</protein>
<dbReference type="SMART" id="SM00345">
    <property type="entry name" value="HTH_GNTR"/>
    <property type="match status" value="1"/>
</dbReference>
<dbReference type="SMART" id="SM00895">
    <property type="entry name" value="FCD"/>
    <property type="match status" value="1"/>
</dbReference>
<dbReference type="InterPro" id="IPR036388">
    <property type="entry name" value="WH-like_DNA-bd_sf"/>
</dbReference>
<accession>A0A4Y3QK73</accession>
<feature type="domain" description="HTH gntR-type" evidence="4">
    <location>
        <begin position="20"/>
        <end position="90"/>
    </location>
</feature>
<dbReference type="InterPro" id="IPR011711">
    <property type="entry name" value="GntR_C"/>
</dbReference>
<evidence type="ECO:0000259" key="4">
    <source>
        <dbReference type="PROSITE" id="PS50949"/>
    </source>
</evidence>
<comment type="caution">
    <text evidence="5">The sequence shown here is derived from an EMBL/GenBank/DDBJ whole genome shotgun (WGS) entry which is preliminary data.</text>
</comment>
<reference evidence="5 6" key="1">
    <citation type="submission" date="2019-06" db="EMBL/GenBank/DDBJ databases">
        <title>Whole genome shotgun sequence of Microbacterium testaceum NBRC 12675.</title>
        <authorList>
            <person name="Hosoyama A."/>
            <person name="Uohara A."/>
            <person name="Ohji S."/>
            <person name="Ichikawa N."/>
        </authorList>
    </citation>
    <scope>NUCLEOTIDE SEQUENCE [LARGE SCALE GENOMIC DNA]</scope>
    <source>
        <strain evidence="5 6">NBRC 12675</strain>
    </source>
</reference>
<dbReference type="OrthoDB" id="9784718at2"/>
<dbReference type="InterPro" id="IPR036390">
    <property type="entry name" value="WH_DNA-bd_sf"/>
</dbReference>
<dbReference type="InterPro" id="IPR008920">
    <property type="entry name" value="TF_FadR/GntR_C"/>
</dbReference>
<dbReference type="Pfam" id="PF07729">
    <property type="entry name" value="FCD"/>
    <property type="match status" value="1"/>
</dbReference>
<dbReference type="AlphaFoldDB" id="A0A4Y3QK73"/>
<dbReference type="GO" id="GO:0003677">
    <property type="term" value="F:DNA binding"/>
    <property type="evidence" value="ECO:0007669"/>
    <property type="project" value="UniProtKB-KW"/>
</dbReference>
<keyword evidence="3" id="KW-0804">Transcription</keyword>
<dbReference type="PANTHER" id="PTHR43537">
    <property type="entry name" value="TRANSCRIPTIONAL REGULATOR, GNTR FAMILY"/>
    <property type="match status" value="1"/>
</dbReference>